<comment type="subcellular location">
    <subcellularLocation>
        <location evidence="1">Nucleus</location>
    </subcellularLocation>
</comment>
<protein>
    <submittedName>
        <fullName evidence="8">CDK-activating kinase assembly factor MAT1</fullName>
    </submittedName>
</protein>
<evidence type="ECO:0000256" key="4">
    <source>
        <dbReference type="ARBA" id="ARBA00022833"/>
    </source>
</evidence>
<dbReference type="PANTHER" id="PTHR12683:SF13">
    <property type="entry name" value="CDK-ACTIVATING KINASE ASSEMBLY FACTOR MAT1"/>
    <property type="match status" value="1"/>
</dbReference>
<keyword evidence="3 6" id="KW-0863">Zinc-finger</keyword>
<dbReference type="GO" id="GO:0006357">
    <property type="term" value="P:regulation of transcription by RNA polymerase II"/>
    <property type="evidence" value="ECO:0007669"/>
    <property type="project" value="TreeGrafter"/>
</dbReference>
<dbReference type="InterPro" id="IPR004575">
    <property type="entry name" value="MAT1/Tfb3"/>
</dbReference>
<evidence type="ECO:0000256" key="6">
    <source>
        <dbReference type="PROSITE-ProRule" id="PRU00175"/>
    </source>
</evidence>
<dbReference type="InterPro" id="IPR008011">
    <property type="entry name" value="Complex1_LYR_dom"/>
</dbReference>
<keyword evidence="8" id="KW-0418">Kinase</keyword>
<dbReference type="InterPro" id="IPR017907">
    <property type="entry name" value="Znf_RING_CS"/>
</dbReference>
<evidence type="ECO:0000256" key="1">
    <source>
        <dbReference type="ARBA" id="ARBA00004123"/>
    </source>
</evidence>
<dbReference type="GO" id="GO:0005675">
    <property type="term" value="C:transcription factor TFIIH holo complex"/>
    <property type="evidence" value="ECO:0007669"/>
    <property type="project" value="InterPro"/>
</dbReference>
<dbReference type="SMART" id="SM00184">
    <property type="entry name" value="RING"/>
    <property type="match status" value="1"/>
</dbReference>
<dbReference type="STRING" id="6336.A0A0V0SD45"/>
<keyword evidence="5" id="KW-0539">Nucleus</keyword>
<reference evidence="8 9" key="1">
    <citation type="submission" date="2015-01" db="EMBL/GenBank/DDBJ databases">
        <title>Evolution of Trichinella species and genotypes.</title>
        <authorList>
            <person name="Korhonen P.K."/>
            <person name="Edoardo P."/>
            <person name="Giuseppe L.R."/>
            <person name="Gasser R.B."/>
        </authorList>
    </citation>
    <scope>NUCLEOTIDE SEQUENCE [LARGE SCALE GENOMIC DNA]</scope>
    <source>
        <strain evidence="8">ISS37</strain>
    </source>
</reference>
<dbReference type="InterPro" id="IPR013083">
    <property type="entry name" value="Znf_RING/FYVE/PHD"/>
</dbReference>
<dbReference type="GO" id="GO:0008270">
    <property type="term" value="F:zinc ion binding"/>
    <property type="evidence" value="ECO:0007669"/>
    <property type="project" value="UniProtKB-KW"/>
</dbReference>
<dbReference type="InterPro" id="IPR045297">
    <property type="entry name" value="Complex1_LYR_LYRM4"/>
</dbReference>
<dbReference type="PROSITE" id="PS00518">
    <property type="entry name" value="ZF_RING_1"/>
    <property type="match status" value="1"/>
</dbReference>
<dbReference type="GO" id="GO:0016301">
    <property type="term" value="F:kinase activity"/>
    <property type="evidence" value="ECO:0007669"/>
    <property type="project" value="UniProtKB-KW"/>
</dbReference>
<feature type="domain" description="RING-type" evidence="7">
    <location>
        <begin position="86"/>
        <end position="129"/>
    </location>
</feature>
<dbReference type="InterPro" id="IPR057657">
    <property type="entry name" value="MAT1_CAK-anch"/>
</dbReference>
<proteinExistence type="predicted"/>
<dbReference type="InterPro" id="IPR015877">
    <property type="entry name" value="MAT1_centre"/>
</dbReference>
<evidence type="ECO:0000259" key="7">
    <source>
        <dbReference type="PROSITE" id="PS50089"/>
    </source>
</evidence>
<dbReference type="PROSITE" id="PS50089">
    <property type="entry name" value="ZF_RING_2"/>
    <property type="match status" value="1"/>
</dbReference>
<gene>
    <name evidence="8" type="primary">Mnat1</name>
    <name evidence="8" type="ORF">T07_9603</name>
</gene>
<evidence type="ECO:0000313" key="8">
    <source>
        <dbReference type="EMBL" id="KRX24593.1"/>
    </source>
</evidence>
<dbReference type="SUPFAM" id="SSF57850">
    <property type="entry name" value="RING/U-box"/>
    <property type="match status" value="1"/>
</dbReference>
<dbReference type="PANTHER" id="PTHR12683">
    <property type="entry name" value="CDK-ACTIVATING KINASE ASSEMBLY FACTOR MAT1"/>
    <property type="match status" value="1"/>
</dbReference>
<evidence type="ECO:0000256" key="2">
    <source>
        <dbReference type="ARBA" id="ARBA00022723"/>
    </source>
</evidence>
<organism evidence="8 9">
    <name type="scientific">Trichinella nelsoni</name>
    <dbReference type="NCBI Taxonomy" id="6336"/>
    <lineage>
        <taxon>Eukaryota</taxon>
        <taxon>Metazoa</taxon>
        <taxon>Ecdysozoa</taxon>
        <taxon>Nematoda</taxon>
        <taxon>Enoplea</taxon>
        <taxon>Dorylaimia</taxon>
        <taxon>Trichinellida</taxon>
        <taxon>Trichinellidae</taxon>
        <taxon>Trichinella</taxon>
    </lineage>
</organism>
<dbReference type="AlphaFoldDB" id="A0A0V0SD45"/>
<comment type="caution">
    <text evidence="8">The sequence shown here is derived from an EMBL/GenBank/DDBJ whole genome shotgun (WGS) entry which is preliminary data.</text>
</comment>
<dbReference type="OrthoDB" id="5963at2759"/>
<dbReference type="EMBL" id="JYDL01000016">
    <property type="protein sequence ID" value="KRX24593.1"/>
    <property type="molecule type" value="Genomic_DNA"/>
</dbReference>
<sequence>MSSEISRLACLALYKNLQHTAKSISNYSYREFFIRRIRDHFRANIHESDLNKRQALFSEGAQALEVLKRQRVLCDLMASNGDLRMCPKCKATDYSNKNFKLMISECGHMLCQVCVDVLFVRHSASCPECGQLLKRSSFWEMLYDDPLVEKEIFHRKKLQKIYNLKEDDFPDLRSYNDYLEQFEEIVFNMVYDRDLEQTKQMVADFARANEDLIAKNRNRLSKDQEWIERAIDDQEKMRGRLLEYKQQEQHEAGMNSAAKLAGAREILNELMNSDAPAEMVIMNKKHQQMVEDAKFSKVNQAGVVESSKPFQTFQSQGTYSALNVDGVRYEYIAETLVPNIDVDFANNDQLEKRKFYLNARMPSPDKLAGGFSVMLPLGRAVQEAFCDVLFNCDL</sequence>
<dbReference type="Pfam" id="PF25811">
    <property type="entry name" value="CAK-anch_MAT1"/>
    <property type="match status" value="1"/>
</dbReference>
<keyword evidence="8" id="KW-0808">Transferase</keyword>
<dbReference type="Pfam" id="PF06391">
    <property type="entry name" value="MAT1"/>
    <property type="match status" value="1"/>
</dbReference>
<dbReference type="NCBIfam" id="TIGR00570">
    <property type="entry name" value="cdk7"/>
    <property type="match status" value="1"/>
</dbReference>
<name>A0A0V0SD45_9BILA</name>
<dbReference type="GO" id="GO:0016226">
    <property type="term" value="P:iron-sulfur cluster assembly"/>
    <property type="evidence" value="ECO:0007669"/>
    <property type="project" value="InterPro"/>
</dbReference>
<keyword evidence="4" id="KW-0862">Zinc</keyword>
<keyword evidence="2" id="KW-0479">Metal-binding</keyword>
<dbReference type="Gene3D" id="3.30.40.10">
    <property type="entry name" value="Zinc/RING finger domain, C3HC4 (zinc finger)"/>
    <property type="match status" value="1"/>
</dbReference>
<evidence type="ECO:0000256" key="3">
    <source>
        <dbReference type="ARBA" id="ARBA00022771"/>
    </source>
</evidence>
<evidence type="ECO:0000256" key="5">
    <source>
        <dbReference type="ARBA" id="ARBA00023242"/>
    </source>
</evidence>
<dbReference type="Pfam" id="PF17121">
    <property type="entry name" value="zf-C3HC4_5"/>
    <property type="match status" value="1"/>
</dbReference>
<dbReference type="GO" id="GO:0061575">
    <property type="term" value="F:cyclin-dependent protein serine/threonine kinase activator activity"/>
    <property type="evidence" value="ECO:0007669"/>
    <property type="project" value="InterPro"/>
</dbReference>
<accession>A0A0V0SD45</accession>
<dbReference type="Pfam" id="PF05347">
    <property type="entry name" value="Complex1_LYR"/>
    <property type="match status" value="1"/>
</dbReference>
<dbReference type="Proteomes" id="UP000054630">
    <property type="component" value="Unassembled WGS sequence"/>
</dbReference>
<dbReference type="InterPro" id="IPR001841">
    <property type="entry name" value="Znf_RING"/>
</dbReference>
<dbReference type="GO" id="GO:0006289">
    <property type="term" value="P:nucleotide-excision repair"/>
    <property type="evidence" value="ECO:0007669"/>
    <property type="project" value="InterPro"/>
</dbReference>
<keyword evidence="9" id="KW-1185">Reference proteome</keyword>
<dbReference type="CDD" id="cd20264">
    <property type="entry name" value="Complex1_LYR_LYRM4"/>
    <property type="match status" value="1"/>
</dbReference>
<evidence type="ECO:0000313" key="9">
    <source>
        <dbReference type="Proteomes" id="UP000054630"/>
    </source>
</evidence>